<dbReference type="GO" id="GO:0016787">
    <property type="term" value="F:hydrolase activity"/>
    <property type="evidence" value="ECO:0007669"/>
    <property type="project" value="InterPro"/>
</dbReference>
<evidence type="ECO:0000313" key="2">
    <source>
        <dbReference type="EMBL" id="TVY07080.1"/>
    </source>
</evidence>
<reference evidence="2 3" key="1">
    <citation type="submission" date="2019-07" db="EMBL/GenBank/DDBJ databases">
        <authorList>
            <person name="Kim J."/>
        </authorList>
    </citation>
    <scope>NUCLEOTIDE SEQUENCE [LARGE SCALE GENOMIC DNA]</scope>
    <source>
        <strain evidence="2 3">JC52</strain>
    </source>
</reference>
<comment type="caution">
    <text evidence="2">The sequence shown here is derived from an EMBL/GenBank/DDBJ whole genome shotgun (WGS) entry which is preliminary data.</text>
</comment>
<dbReference type="OrthoDB" id="9772095at2"/>
<name>A0A559K4Q7_9BACL</name>
<accession>A0A559K4Q7</accession>
<dbReference type="AlphaFoldDB" id="A0A559K4Q7"/>
<dbReference type="RefSeq" id="WP_144852534.1">
    <property type="nucleotide sequence ID" value="NZ_VNJI01000043.1"/>
</dbReference>
<sequence length="312" mass="34934">MLETAKPFSIILVPDTQIMTARHPELLHPMCKWIADQAEALNVRMVLHLGDVVNNGASQESQYQLVADALDVIHQAGLPMMLAMGNHDYDNEVKQDRSAVMFNRHFGRFYEQQTWLGGTYEAGAIENSYARMQLGGSPYVFLVMEFGPRDEVLAWADRILQEHADHKAIIVTHCFMYINGKRSQPGDAHNPKIYPGATGANDGEDVWHKLIKKHPRLIGVFSGHQVPVNVSHRTDLGEQGNVVLQAFQNWQSSERGGEGRLRILTIDPENSTMSLAVFNPSSGNYEHEAGYQVAHSFKEVTPPFESTVFPTL</sequence>
<keyword evidence="3" id="KW-1185">Reference proteome</keyword>
<gene>
    <name evidence="2" type="ORF">FPZ49_25760</name>
</gene>
<dbReference type="InterPro" id="IPR051918">
    <property type="entry name" value="STPP_CPPED1"/>
</dbReference>
<dbReference type="EMBL" id="VNJI01000043">
    <property type="protein sequence ID" value="TVY07080.1"/>
    <property type="molecule type" value="Genomic_DNA"/>
</dbReference>
<evidence type="ECO:0000259" key="1">
    <source>
        <dbReference type="Pfam" id="PF00149"/>
    </source>
</evidence>
<proteinExistence type="predicted"/>
<protein>
    <recommendedName>
        <fullName evidence="1">Calcineurin-like phosphoesterase domain-containing protein</fullName>
    </recommendedName>
</protein>
<dbReference type="InterPro" id="IPR029052">
    <property type="entry name" value="Metallo-depent_PP-like"/>
</dbReference>
<dbReference type="Proteomes" id="UP000317036">
    <property type="component" value="Unassembled WGS sequence"/>
</dbReference>
<dbReference type="InterPro" id="IPR004843">
    <property type="entry name" value="Calcineurin-like_PHP"/>
</dbReference>
<dbReference type="Gene3D" id="3.60.21.10">
    <property type="match status" value="1"/>
</dbReference>
<dbReference type="PANTHER" id="PTHR43143">
    <property type="entry name" value="METALLOPHOSPHOESTERASE, CALCINEURIN SUPERFAMILY"/>
    <property type="match status" value="1"/>
</dbReference>
<organism evidence="2 3">
    <name type="scientific">Paenibacillus cremeus</name>
    <dbReference type="NCBI Taxonomy" id="2163881"/>
    <lineage>
        <taxon>Bacteria</taxon>
        <taxon>Bacillati</taxon>
        <taxon>Bacillota</taxon>
        <taxon>Bacilli</taxon>
        <taxon>Bacillales</taxon>
        <taxon>Paenibacillaceae</taxon>
        <taxon>Paenibacillus</taxon>
    </lineage>
</organism>
<evidence type="ECO:0000313" key="3">
    <source>
        <dbReference type="Proteomes" id="UP000317036"/>
    </source>
</evidence>
<dbReference type="Pfam" id="PF00149">
    <property type="entry name" value="Metallophos"/>
    <property type="match status" value="1"/>
</dbReference>
<feature type="domain" description="Calcineurin-like phosphoesterase" evidence="1">
    <location>
        <begin position="10"/>
        <end position="226"/>
    </location>
</feature>
<dbReference type="SUPFAM" id="SSF56300">
    <property type="entry name" value="Metallo-dependent phosphatases"/>
    <property type="match status" value="1"/>
</dbReference>
<dbReference type="PANTHER" id="PTHR43143:SF5">
    <property type="entry name" value="SECRETED PROTEIN"/>
    <property type="match status" value="1"/>
</dbReference>